<dbReference type="Gene3D" id="3.40.50.10310">
    <property type="entry name" value="Creatininase"/>
    <property type="match status" value="1"/>
</dbReference>
<keyword evidence="4" id="KW-0862">Zinc</keyword>
<name>A0A365UAF8_9RHOB</name>
<accession>A0A365UAF8</accession>
<comment type="similarity">
    <text evidence="5">Belongs to the creatininase superfamily.</text>
</comment>
<dbReference type="OrthoDB" id="9801445at2"/>
<dbReference type="InterPro" id="IPR024087">
    <property type="entry name" value="Creatininase-like_sf"/>
</dbReference>
<dbReference type="GO" id="GO:0009231">
    <property type="term" value="P:riboflavin biosynthetic process"/>
    <property type="evidence" value="ECO:0007669"/>
    <property type="project" value="TreeGrafter"/>
</dbReference>
<keyword evidence="7" id="KW-1185">Reference proteome</keyword>
<evidence type="ECO:0000256" key="5">
    <source>
        <dbReference type="ARBA" id="ARBA00024029"/>
    </source>
</evidence>
<reference evidence="6 7" key="1">
    <citation type="submission" date="2018-07" db="EMBL/GenBank/DDBJ databases">
        <title>Rhodosalinus sp. strain E84T genomic sequence and assembly.</title>
        <authorList>
            <person name="Liu Z.-W."/>
            <person name="Lu D.-C."/>
        </authorList>
    </citation>
    <scope>NUCLEOTIDE SEQUENCE [LARGE SCALE GENOMIC DNA]</scope>
    <source>
        <strain evidence="6 7">E84</strain>
    </source>
</reference>
<gene>
    <name evidence="6" type="ORF">DRV85_07720</name>
</gene>
<dbReference type="Pfam" id="PF02633">
    <property type="entry name" value="Creatininase"/>
    <property type="match status" value="1"/>
</dbReference>
<dbReference type="Proteomes" id="UP000253370">
    <property type="component" value="Unassembled WGS sequence"/>
</dbReference>
<dbReference type="InterPro" id="IPR003785">
    <property type="entry name" value="Creatininase/forma_Hydrolase"/>
</dbReference>
<evidence type="ECO:0000256" key="3">
    <source>
        <dbReference type="ARBA" id="ARBA00022801"/>
    </source>
</evidence>
<dbReference type="GO" id="GO:0046872">
    <property type="term" value="F:metal ion binding"/>
    <property type="evidence" value="ECO:0007669"/>
    <property type="project" value="UniProtKB-KW"/>
</dbReference>
<evidence type="ECO:0000256" key="1">
    <source>
        <dbReference type="ARBA" id="ARBA00001947"/>
    </source>
</evidence>
<keyword evidence="3" id="KW-0378">Hydrolase</keyword>
<sequence length="250" mass="26621">MPSSAFGPGARDWIAVLPLAAIEQHGPHLPLGVDAIIAEALVARCAETLPDTLPVTFLPVQEVCKSNEHLSFPGTLTLDWDVAIRAWVAIGEGVARAGVGTLVMITSHGGNAAPMEIAARELRQREGLRVVTTSWGRLGRWREIYRYEEPVTDIHAGLSETSLMLALRPDLVDMARAEHFASAQTALARRGGKLGYHGAAANLAWMAEDLNPVGAVGDAAAARAEDGAADIAAVIEGFERLIRDLAELPE</sequence>
<proteinExistence type="inferred from homology"/>
<dbReference type="EMBL" id="QNTQ01000006">
    <property type="protein sequence ID" value="RBI85944.1"/>
    <property type="molecule type" value="Genomic_DNA"/>
</dbReference>
<evidence type="ECO:0000256" key="4">
    <source>
        <dbReference type="ARBA" id="ARBA00022833"/>
    </source>
</evidence>
<comment type="cofactor">
    <cofactor evidence="1">
        <name>Zn(2+)</name>
        <dbReference type="ChEBI" id="CHEBI:29105"/>
    </cofactor>
</comment>
<dbReference type="PANTHER" id="PTHR35005">
    <property type="entry name" value="3-DEHYDRO-SCYLLO-INOSOSE HYDROLASE"/>
    <property type="match status" value="1"/>
</dbReference>
<dbReference type="SUPFAM" id="SSF102215">
    <property type="entry name" value="Creatininase"/>
    <property type="match status" value="1"/>
</dbReference>
<comment type="caution">
    <text evidence="6">The sequence shown here is derived from an EMBL/GenBank/DDBJ whole genome shotgun (WGS) entry which is preliminary data.</text>
</comment>
<dbReference type="AlphaFoldDB" id="A0A365UAF8"/>
<dbReference type="GO" id="GO:0016811">
    <property type="term" value="F:hydrolase activity, acting on carbon-nitrogen (but not peptide) bonds, in linear amides"/>
    <property type="evidence" value="ECO:0007669"/>
    <property type="project" value="TreeGrafter"/>
</dbReference>
<keyword evidence="2" id="KW-0479">Metal-binding</keyword>
<evidence type="ECO:0000313" key="6">
    <source>
        <dbReference type="EMBL" id="RBI85944.1"/>
    </source>
</evidence>
<evidence type="ECO:0000313" key="7">
    <source>
        <dbReference type="Proteomes" id="UP000253370"/>
    </source>
</evidence>
<organism evidence="6 7">
    <name type="scientific">Rhodosalinus halophilus</name>
    <dbReference type="NCBI Taxonomy" id="2259333"/>
    <lineage>
        <taxon>Bacteria</taxon>
        <taxon>Pseudomonadati</taxon>
        <taxon>Pseudomonadota</taxon>
        <taxon>Alphaproteobacteria</taxon>
        <taxon>Rhodobacterales</taxon>
        <taxon>Paracoccaceae</taxon>
        <taxon>Rhodosalinus</taxon>
    </lineage>
</organism>
<protein>
    <submittedName>
        <fullName evidence="6">Creatininase family protein</fullName>
    </submittedName>
</protein>
<dbReference type="PANTHER" id="PTHR35005:SF1">
    <property type="entry name" value="2-AMINO-5-FORMYLAMINO-6-RIBOSYLAMINOPYRIMIDIN-4(3H)-ONE 5'-MONOPHOSPHATE DEFORMYLASE"/>
    <property type="match status" value="1"/>
</dbReference>
<evidence type="ECO:0000256" key="2">
    <source>
        <dbReference type="ARBA" id="ARBA00022723"/>
    </source>
</evidence>